<keyword evidence="2" id="KW-1185">Reference proteome</keyword>
<accession>A0ACC3B3H0</accession>
<evidence type="ECO:0000313" key="1">
    <source>
        <dbReference type="EMBL" id="KAK1144971.1"/>
    </source>
</evidence>
<protein>
    <submittedName>
        <fullName evidence="1">Uncharacterized protein</fullName>
    </submittedName>
</protein>
<gene>
    <name evidence="1" type="ORF">N8T08_004686</name>
</gene>
<dbReference type="Proteomes" id="UP001177260">
    <property type="component" value="Unassembled WGS sequence"/>
</dbReference>
<evidence type="ECO:0000313" key="2">
    <source>
        <dbReference type="Proteomes" id="UP001177260"/>
    </source>
</evidence>
<name>A0ACC3B3H0_9EURO</name>
<dbReference type="EMBL" id="JAOPJF010000027">
    <property type="protein sequence ID" value="KAK1144971.1"/>
    <property type="molecule type" value="Genomic_DNA"/>
</dbReference>
<organism evidence="1 2">
    <name type="scientific">Aspergillus melleus</name>
    <dbReference type="NCBI Taxonomy" id="138277"/>
    <lineage>
        <taxon>Eukaryota</taxon>
        <taxon>Fungi</taxon>
        <taxon>Dikarya</taxon>
        <taxon>Ascomycota</taxon>
        <taxon>Pezizomycotina</taxon>
        <taxon>Eurotiomycetes</taxon>
        <taxon>Eurotiomycetidae</taxon>
        <taxon>Eurotiales</taxon>
        <taxon>Aspergillaceae</taxon>
        <taxon>Aspergillus</taxon>
        <taxon>Aspergillus subgen. Circumdati</taxon>
    </lineage>
</organism>
<comment type="caution">
    <text evidence="1">The sequence shown here is derived from an EMBL/GenBank/DDBJ whole genome shotgun (WGS) entry which is preliminary data.</text>
</comment>
<reference evidence="1 2" key="1">
    <citation type="journal article" date="2023" name="ACS Omega">
        <title>Identification of the Neoaspergillic Acid Biosynthesis Gene Cluster by Establishing an In Vitro CRISPR-Ribonucleoprotein Genetic System in Aspergillus melleus.</title>
        <authorList>
            <person name="Yuan B."/>
            <person name="Grau M.F."/>
            <person name="Murata R.M."/>
            <person name="Torok T."/>
            <person name="Venkateswaran K."/>
            <person name="Stajich J.E."/>
            <person name="Wang C.C.C."/>
        </authorList>
    </citation>
    <scope>NUCLEOTIDE SEQUENCE [LARGE SCALE GENOMIC DNA]</scope>
    <source>
        <strain evidence="1 2">IMV 1140</strain>
    </source>
</reference>
<sequence length="347" mass="39304">MPISDKGTAFANSTKARVEELDNGSICWNCGASPTDVCHVIPKTDRDFELYRRRGMLSIGSVSDVNNGIPLCPTCHRNFDDLFNPGFVFIPTDLEYFREYEEADKIRRAGHFLEKRTFLQRTCPSAEDYRQYQRRQDLIGSDEKGGLYEKHTLRDYFPKRGCFRNTETARTGILFPPLAWHGDPMAALRRGFAILGNIAVDLPIAKKKALHSLLSLYEENDYDLKTLALLTDSANDQDEDSVSEPHSRRTSAGSSLDRSSVKDIREEPPSSRAIETTSAPLEPLDLSHKSPPPYPCADNAKEAPVNQKYRSVGYELWKWGPKSTSNEICDFYTKLRNITQNRIEKVG</sequence>
<proteinExistence type="predicted"/>